<feature type="coiled-coil region" evidence="4">
    <location>
        <begin position="377"/>
        <end position="404"/>
    </location>
</feature>
<keyword evidence="6" id="KW-0378">Hydrolase</keyword>
<dbReference type="Pfam" id="PF01420">
    <property type="entry name" value="Methylase_S"/>
    <property type="match status" value="2"/>
</dbReference>
<evidence type="ECO:0000256" key="4">
    <source>
        <dbReference type="SAM" id="Coils"/>
    </source>
</evidence>
<dbReference type="AlphaFoldDB" id="A0AA97EL13"/>
<evidence type="ECO:0000256" key="1">
    <source>
        <dbReference type="ARBA" id="ARBA00010923"/>
    </source>
</evidence>
<dbReference type="GO" id="GO:0004519">
    <property type="term" value="F:endonuclease activity"/>
    <property type="evidence" value="ECO:0007669"/>
    <property type="project" value="UniProtKB-KW"/>
</dbReference>
<dbReference type="InterPro" id="IPR000055">
    <property type="entry name" value="Restrct_endonuc_typeI_TRD"/>
</dbReference>
<dbReference type="EC" id="3.1.21.-" evidence="6"/>
<dbReference type="GO" id="GO:0009307">
    <property type="term" value="P:DNA restriction-modification system"/>
    <property type="evidence" value="ECO:0007669"/>
    <property type="project" value="UniProtKB-KW"/>
</dbReference>
<evidence type="ECO:0000259" key="5">
    <source>
        <dbReference type="Pfam" id="PF01420"/>
    </source>
</evidence>
<feature type="domain" description="Type I restriction modification DNA specificity" evidence="5">
    <location>
        <begin position="227"/>
        <end position="390"/>
    </location>
</feature>
<keyword evidence="4" id="KW-0175">Coiled coil</keyword>
<protein>
    <submittedName>
        <fullName evidence="6">Restriction endonuclease subunit S</fullName>
        <ecNumber evidence="6">3.1.21.-</ecNumber>
    </submittedName>
</protein>
<reference evidence="7" key="1">
    <citation type="submission" date="2024-06" db="EMBL/GenBank/DDBJ databases">
        <title>Hwangdonia haimaensis gen. nov., sp. nov., a member of the family Flavobacteriaceae isolated from the haima cold seep.</title>
        <authorList>
            <person name="Li J."/>
        </authorList>
    </citation>
    <scope>NUCLEOTIDE SEQUENCE [LARGE SCALE GENOMIC DNA]</scope>
    <source>
        <strain evidence="7">SCSIO 19198</strain>
    </source>
</reference>
<comment type="similarity">
    <text evidence="1">Belongs to the type-I restriction system S methylase family.</text>
</comment>
<dbReference type="RefSeq" id="WP_316982112.1">
    <property type="nucleotide sequence ID" value="NZ_CP136521.1"/>
</dbReference>
<gene>
    <name evidence="6" type="ORF">RNZ46_10265</name>
</gene>
<dbReference type="GO" id="GO:0003677">
    <property type="term" value="F:DNA binding"/>
    <property type="evidence" value="ECO:0007669"/>
    <property type="project" value="UniProtKB-KW"/>
</dbReference>
<dbReference type="PANTHER" id="PTHR30408:SF12">
    <property type="entry name" value="TYPE I RESTRICTION ENZYME MJAVIII SPECIFICITY SUBUNIT"/>
    <property type="match status" value="1"/>
</dbReference>
<evidence type="ECO:0000313" key="7">
    <source>
        <dbReference type="Proteomes" id="UP001302486"/>
    </source>
</evidence>
<dbReference type="InterPro" id="IPR052021">
    <property type="entry name" value="Type-I_RS_S_subunit"/>
</dbReference>
<name>A0AA97EL13_9FLAO</name>
<dbReference type="KEGG" id="hws:RNZ46_10265"/>
<keyword evidence="2" id="KW-0680">Restriction system</keyword>
<dbReference type="GO" id="GO:0016787">
    <property type="term" value="F:hydrolase activity"/>
    <property type="evidence" value="ECO:0007669"/>
    <property type="project" value="UniProtKB-KW"/>
</dbReference>
<dbReference type="PANTHER" id="PTHR30408">
    <property type="entry name" value="TYPE-1 RESTRICTION ENZYME ECOKI SPECIFICITY PROTEIN"/>
    <property type="match status" value="1"/>
</dbReference>
<keyword evidence="6" id="KW-0540">Nuclease</keyword>
<proteinExistence type="inferred from homology"/>
<keyword evidence="3" id="KW-0238">DNA-binding</keyword>
<organism evidence="6 7">
    <name type="scientific">Hwangdonia lutea</name>
    <dbReference type="NCBI Taxonomy" id="3075823"/>
    <lineage>
        <taxon>Bacteria</taxon>
        <taxon>Pseudomonadati</taxon>
        <taxon>Bacteroidota</taxon>
        <taxon>Flavobacteriia</taxon>
        <taxon>Flavobacteriales</taxon>
        <taxon>Flavobacteriaceae</taxon>
        <taxon>Hwangdonia</taxon>
    </lineage>
</organism>
<accession>A0AA97EL13</accession>
<sequence length="414" mass="47499">MNKEEQVLPELRFPEFNKEGKWEITTIGQMGSFYYGKSAPKWSLSEDAPTLCVRYGELYTKFGTIIKEVYSRTNIDPKTLRFSKGGEILVPRVGEDPFAFSNCSYLPFPNIAIGEMISVYETEQDSIFYAYYFNTLSSQFAKVVEGQNVKNLYYVNLEPIKIGKPKSIEEQQKIAKCLSSLDEVINAETEKLKLLQDHKKGLLQQLFPQEGETQPKYRFPEYRNDGDWKETTLDAVADYKNGKAHEKEISKTGKYKVVNSKFISTEGEVVKFSDSVNLETKIGDILMVLSDIPNGKALSKCFYVDKNDTYTVNQRICKITSTNINSVFLFYQLNRNKYFLRFDDGNKQTNLRKDDVLNCPILKPTNPKEQDKIANTLTSASTLIEEQQEKIRRLQAHKKGLLQQLFPNLNDVAV</sequence>
<evidence type="ECO:0000313" key="6">
    <source>
        <dbReference type="EMBL" id="WOD42379.1"/>
    </source>
</evidence>
<dbReference type="Proteomes" id="UP001302486">
    <property type="component" value="Chromosome"/>
</dbReference>
<dbReference type="SUPFAM" id="SSF116734">
    <property type="entry name" value="DNA methylase specificity domain"/>
    <property type="match status" value="2"/>
</dbReference>
<dbReference type="InterPro" id="IPR044946">
    <property type="entry name" value="Restrct_endonuc_typeI_TRD_sf"/>
</dbReference>
<keyword evidence="7" id="KW-1185">Reference proteome</keyword>
<dbReference type="EMBL" id="CP136521">
    <property type="protein sequence ID" value="WOD42379.1"/>
    <property type="molecule type" value="Genomic_DNA"/>
</dbReference>
<keyword evidence="6" id="KW-0255">Endonuclease</keyword>
<feature type="domain" description="Type I restriction modification DNA specificity" evidence="5">
    <location>
        <begin position="123"/>
        <end position="193"/>
    </location>
</feature>
<evidence type="ECO:0000256" key="3">
    <source>
        <dbReference type="ARBA" id="ARBA00023125"/>
    </source>
</evidence>
<dbReference type="REBASE" id="766182">
    <property type="entry name" value="S.Hsp19198ORF10275P"/>
</dbReference>
<evidence type="ECO:0000256" key="2">
    <source>
        <dbReference type="ARBA" id="ARBA00022747"/>
    </source>
</evidence>
<dbReference type="Gene3D" id="3.90.220.20">
    <property type="entry name" value="DNA methylase specificity domains"/>
    <property type="match status" value="2"/>
</dbReference>